<dbReference type="GO" id="GO:0032259">
    <property type="term" value="P:methylation"/>
    <property type="evidence" value="ECO:0007669"/>
    <property type="project" value="UniProtKB-KW"/>
</dbReference>
<dbReference type="AlphaFoldDB" id="A0A7T0BZ14"/>
<dbReference type="KEGG" id="nli:G3M70_17445"/>
<evidence type="ECO:0000313" key="5">
    <source>
        <dbReference type="Proteomes" id="UP000594688"/>
    </source>
</evidence>
<keyword evidence="1 4" id="KW-0489">Methyltransferase</keyword>
<dbReference type="Pfam" id="PF13649">
    <property type="entry name" value="Methyltransf_25"/>
    <property type="match status" value="1"/>
</dbReference>
<evidence type="ECO:0000259" key="3">
    <source>
        <dbReference type="Pfam" id="PF13649"/>
    </source>
</evidence>
<dbReference type="InterPro" id="IPR041698">
    <property type="entry name" value="Methyltransf_25"/>
</dbReference>
<dbReference type="PANTHER" id="PTHR43861:SF1">
    <property type="entry name" value="TRANS-ACONITATE 2-METHYLTRANSFERASE"/>
    <property type="match status" value="1"/>
</dbReference>
<reference evidence="4 5" key="1">
    <citation type="submission" date="2020-02" db="EMBL/GenBank/DDBJ databases">
        <title>Genomic and physiological characterization of two novel Nitrospinaceae genera.</title>
        <authorList>
            <person name="Mueller A.J."/>
            <person name="Jung M.-Y."/>
            <person name="Strachan C.R."/>
            <person name="Herbold C.W."/>
            <person name="Kirkegaard R.H."/>
            <person name="Daims H."/>
        </authorList>
    </citation>
    <scope>NUCLEOTIDE SEQUENCE [LARGE SCALE GENOMIC DNA]</scope>
    <source>
        <strain evidence="4">EB</strain>
    </source>
</reference>
<sequence>MSGSLYKDYWRFGFKTRLYDLMSPWGYIQSIRSSVEHLKIVPGDRILDVGCGTGGALPFIIPFLFSGECEYYGVDILSEGLKVAKGKAGKFARNKKAKFIKTNITEPLPFDAGSVSKALAHFSVYTLSNRKERLAAWRGIYAVLEPGGMLVAANPALSYDPKTIIQDSMLNVKKEEGIGAFLFARIFYPFTRRMGLEHIKRQLDRNIWHAYSLEDFKEELEETGFIFLKSERVYCDSGLLIAVEKNSL</sequence>
<name>A0A7T0BZ14_9BACT</name>
<dbReference type="GO" id="GO:0008168">
    <property type="term" value="F:methyltransferase activity"/>
    <property type="evidence" value="ECO:0007669"/>
    <property type="project" value="UniProtKB-KW"/>
</dbReference>
<gene>
    <name evidence="4" type="ORF">G3M70_17445</name>
</gene>
<protein>
    <submittedName>
        <fullName evidence="4">Class I SAM-dependent methyltransferase</fullName>
    </submittedName>
</protein>
<keyword evidence="2 4" id="KW-0808">Transferase</keyword>
<organism evidence="4 5">
    <name type="scientific">Candidatus Nitronauta litoralis</name>
    <dbReference type="NCBI Taxonomy" id="2705533"/>
    <lineage>
        <taxon>Bacteria</taxon>
        <taxon>Pseudomonadati</taxon>
        <taxon>Nitrospinota/Tectimicrobiota group</taxon>
        <taxon>Nitrospinota</taxon>
        <taxon>Nitrospinia</taxon>
        <taxon>Nitrospinales</taxon>
        <taxon>Nitrospinaceae</taxon>
        <taxon>Candidatus Nitronauta</taxon>
    </lineage>
</organism>
<dbReference type="Gene3D" id="3.40.50.150">
    <property type="entry name" value="Vaccinia Virus protein VP39"/>
    <property type="match status" value="1"/>
</dbReference>
<dbReference type="SUPFAM" id="SSF53335">
    <property type="entry name" value="S-adenosyl-L-methionine-dependent methyltransferases"/>
    <property type="match status" value="1"/>
</dbReference>
<dbReference type="Proteomes" id="UP000594688">
    <property type="component" value="Chromosome"/>
</dbReference>
<dbReference type="PANTHER" id="PTHR43861">
    <property type="entry name" value="TRANS-ACONITATE 2-METHYLTRANSFERASE-RELATED"/>
    <property type="match status" value="1"/>
</dbReference>
<evidence type="ECO:0000256" key="2">
    <source>
        <dbReference type="ARBA" id="ARBA00022679"/>
    </source>
</evidence>
<proteinExistence type="predicted"/>
<dbReference type="EMBL" id="CP048685">
    <property type="protein sequence ID" value="QPJ63564.1"/>
    <property type="molecule type" value="Genomic_DNA"/>
</dbReference>
<dbReference type="InterPro" id="IPR029063">
    <property type="entry name" value="SAM-dependent_MTases_sf"/>
</dbReference>
<evidence type="ECO:0000313" key="4">
    <source>
        <dbReference type="EMBL" id="QPJ63564.1"/>
    </source>
</evidence>
<evidence type="ECO:0000256" key="1">
    <source>
        <dbReference type="ARBA" id="ARBA00022603"/>
    </source>
</evidence>
<accession>A0A7T0BZ14</accession>
<feature type="domain" description="Methyltransferase" evidence="3">
    <location>
        <begin position="46"/>
        <end position="148"/>
    </location>
</feature>
<dbReference type="CDD" id="cd02440">
    <property type="entry name" value="AdoMet_MTases"/>
    <property type="match status" value="1"/>
</dbReference>